<proteinExistence type="predicted"/>
<dbReference type="Proteomes" id="UP000485058">
    <property type="component" value="Unassembled WGS sequence"/>
</dbReference>
<organism evidence="1 2">
    <name type="scientific">Haematococcus lacustris</name>
    <name type="common">Green alga</name>
    <name type="synonym">Haematococcus pluvialis</name>
    <dbReference type="NCBI Taxonomy" id="44745"/>
    <lineage>
        <taxon>Eukaryota</taxon>
        <taxon>Viridiplantae</taxon>
        <taxon>Chlorophyta</taxon>
        <taxon>core chlorophytes</taxon>
        <taxon>Chlorophyceae</taxon>
        <taxon>CS clade</taxon>
        <taxon>Chlamydomonadales</taxon>
        <taxon>Haematococcaceae</taxon>
        <taxon>Haematococcus</taxon>
    </lineage>
</organism>
<evidence type="ECO:0000313" key="2">
    <source>
        <dbReference type="Proteomes" id="UP000485058"/>
    </source>
</evidence>
<keyword evidence="2" id="KW-1185">Reference proteome</keyword>
<comment type="caution">
    <text evidence="1">The sequence shown here is derived from an EMBL/GenBank/DDBJ whole genome shotgun (WGS) entry which is preliminary data.</text>
</comment>
<reference evidence="1 2" key="1">
    <citation type="submission" date="2020-02" db="EMBL/GenBank/DDBJ databases">
        <title>Draft genome sequence of Haematococcus lacustris strain NIES-144.</title>
        <authorList>
            <person name="Morimoto D."/>
            <person name="Nakagawa S."/>
            <person name="Yoshida T."/>
            <person name="Sawayama S."/>
        </authorList>
    </citation>
    <scope>NUCLEOTIDE SEQUENCE [LARGE SCALE GENOMIC DNA]</scope>
    <source>
        <strain evidence="1 2">NIES-144</strain>
    </source>
</reference>
<sequence>VTAWVDKAQRCARGPSSPLSEFLPGDLSAFCQTVHIRSVNTNYEQHTLQPAQHTSLLEGANNIGAGVCDTNELLTSRLEVPVHVQAFEHVGHFVE</sequence>
<dbReference type="AlphaFoldDB" id="A0A699ZVD7"/>
<feature type="non-terminal residue" evidence="1">
    <location>
        <position position="95"/>
    </location>
</feature>
<feature type="non-terminal residue" evidence="1">
    <location>
        <position position="1"/>
    </location>
</feature>
<evidence type="ECO:0000313" key="1">
    <source>
        <dbReference type="EMBL" id="GFH22278.1"/>
    </source>
</evidence>
<name>A0A699ZVD7_HAELA</name>
<gene>
    <name evidence="1" type="ORF">HaLaN_19721</name>
</gene>
<protein>
    <submittedName>
        <fullName evidence="1">Uncharacterized protein</fullName>
    </submittedName>
</protein>
<accession>A0A699ZVD7</accession>
<dbReference type="EMBL" id="BLLF01002006">
    <property type="protein sequence ID" value="GFH22278.1"/>
    <property type="molecule type" value="Genomic_DNA"/>
</dbReference>